<dbReference type="InterPro" id="IPR000262">
    <property type="entry name" value="FMN-dep_DH"/>
</dbReference>
<protein>
    <recommendedName>
        <fullName evidence="2">FMN-dependent dehydrogenase domain-containing protein</fullName>
    </recommendedName>
</protein>
<evidence type="ECO:0000259" key="2">
    <source>
        <dbReference type="Pfam" id="PF01070"/>
    </source>
</evidence>
<feature type="domain" description="FMN-dependent dehydrogenase" evidence="2">
    <location>
        <begin position="107"/>
        <end position="236"/>
    </location>
</feature>
<gene>
    <name evidence="3" type="ORF">BDV29DRAFT_193685</name>
</gene>
<dbReference type="PANTHER" id="PTHR10578:SF149">
    <property type="entry name" value="2-HYDROXYACID OXIDASE 2"/>
    <property type="match status" value="1"/>
</dbReference>
<dbReference type="SUPFAM" id="SSF51395">
    <property type="entry name" value="FMN-linked oxidoreductases"/>
    <property type="match status" value="1"/>
</dbReference>
<name>A0A5N5WUJ4_9EURO</name>
<evidence type="ECO:0000313" key="3">
    <source>
        <dbReference type="EMBL" id="KAB8070884.1"/>
    </source>
</evidence>
<dbReference type="OrthoDB" id="1925334at2759"/>
<organism evidence="3 4">
    <name type="scientific">Aspergillus leporis</name>
    <dbReference type="NCBI Taxonomy" id="41062"/>
    <lineage>
        <taxon>Eukaryota</taxon>
        <taxon>Fungi</taxon>
        <taxon>Dikarya</taxon>
        <taxon>Ascomycota</taxon>
        <taxon>Pezizomycotina</taxon>
        <taxon>Eurotiomycetes</taxon>
        <taxon>Eurotiomycetidae</taxon>
        <taxon>Eurotiales</taxon>
        <taxon>Aspergillaceae</taxon>
        <taxon>Aspergillus</taxon>
        <taxon>Aspergillus subgen. Circumdati</taxon>
    </lineage>
</organism>
<dbReference type="Pfam" id="PF01070">
    <property type="entry name" value="FMN_dh"/>
    <property type="match status" value="1"/>
</dbReference>
<keyword evidence="4" id="KW-1185">Reference proteome</keyword>
<dbReference type="PANTHER" id="PTHR10578">
    <property type="entry name" value="S -2-HYDROXY-ACID OXIDASE-RELATED"/>
    <property type="match status" value="1"/>
</dbReference>
<reference evidence="3 4" key="1">
    <citation type="submission" date="2019-04" db="EMBL/GenBank/DDBJ databases">
        <title>Friends and foes A comparative genomics study of 23 Aspergillus species from section Flavi.</title>
        <authorList>
            <consortium name="DOE Joint Genome Institute"/>
            <person name="Kjaerbolling I."/>
            <person name="Vesth T."/>
            <person name="Frisvad J.C."/>
            <person name="Nybo J.L."/>
            <person name="Theobald S."/>
            <person name="Kildgaard S."/>
            <person name="Isbrandt T."/>
            <person name="Kuo A."/>
            <person name="Sato A."/>
            <person name="Lyhne E.K."/>
            <person name="Kogle M.E."/>
            <person name="Wiebenga A."/>
            <person name="Kun R.S."/>
            <person name="Lubbers R.J."/>
            <person name="Makela M.R."/>
            <person name="Barry K."/>
            <person name="Chovatia M."/>
            <person name="Clum A."/>
            <person name="Daum C."/>
            <person name="Haridas S."/>
            <person name="He G."/>
            <person name="LaButti K."/>
            <person name="Lipzen A."/>
            <person name="Mondo S."/>
            <person name="Riley R."/>
            <person name="Salamov A."/>
            <person name="Simmons B.A."/>
            <person name="Magnuson J.K."/>
            <person name="Henrissat B."/>
            <person name="Mortensen U.H."/>
            <person name="Larsen T.O."/>
            <person name="Devries R.P."/>
            <person name="Grigoriev I.V."/>
            <person name="Machida M."/>
            <person name="Baker S.E."/>
            <person name="Andersen M.R."/>
        </authorList>
    </citation>
    <scope>NUCLEOTIDE SEQUENCE [LARGE SCALE GENOMIC DNA]</scope>
    <source>
        <strain evidence="3 4">CBS 151.66</strain>
    </source>
</reference>
<accession>A0A5N5WUJ4</accession>
<sequence>MSNRAKELDSKILTIQYRGSEEKTYGCRATPSPRPSQYYNEGAGDMASLRDNTAAFTPYKLCPRVLRDVNDYPSPFGFAPASAHKSAHPDGELATSRAAAKNNIPIVDLPLLGNRLNQARNNFKFPEHMRLPVLAGNANEIGLEDTYEREYGKDKTIPWLRQNTKLEVWLKGVCAPEDVQLAIDYKLDGVIISNRGGRQLDGVPATPGKIPLAIDGSILRGSDVFNAIALGASMCYYDGENGFRRTMMFTGCKNISGISERHLTVLEHNGRLSKL</sequence>
<evidence type="ECO:0000313" key="4">
    <source>
        <dbReference type="Proteomes" id="UP000326565"/>
    </source>
</evidence>
<comment type="cofactor">
    <cofactor evidence="1">
        <name>FMN</name>
        <dbReference type="ChEBI" id="CHEBI:58210"/>
    </cofactor>
</comment>
<dbReference type="InterPro" id="IPR013785">
    <property type="entry name" value="Aldolase_TIM"/>
</dbReference>
<dbReference type="Gene3D" id="3.20.20.70">
    <property type="entry name" value="Aldolase class I"/>
    <property type="match status" value="2"/>
</dbReference>
<dbReference type="EMBL" id="ML732288">
    <property type="protein sequence ID" value="KAB8070884.1"/>
    <property type="molecule type" value="Genomic_DNA"/>
</dbReference>
<dbReference type="Proteomes" id="UP000326565">
    <property type="component" value="Unassembled WGS sequence"/>
</dbReference>
<evidence type="ECO:0000256" key="1">
    <source>
        <dbReference type="ARBA" id="ARBA00001917"/>
    </source>
</evidence>
<proteinExistence type="predicted"/>
<dbReference type="GO" id="GO:0016491">
    <property type="term" value="F:oxidoreductase activity"/>
    <property type="evidence" value="ECO:0007669"/>
    <property type="project" value="InterPro"/>
</dbReference>
<dbReference type="AlphaFoldDB" id="A0A5N5WUJ4"/>